<dbReference type="Gene3D" id="3.30.1370.160">
    <property type="match status" value="1"/>
</dbReference>
<dbReference type="Pfam" id="PF21278">
    <property type="entry name" value="YlmH_1st"/>
    <property type="match status" value="1"/>
</dbReference>
<keyword evidence="4" id="KW-1185">Reference proteome</keyword>
<dbReference type="InterPro" id="IPR040591">
    <property type="entry name" value="RqcP2_RBD"/>
</dbReference>
<dbReference type="InterPro" id="IPR002942">
    <property type="entry name" value="S4_RNA-bd"/>
</dbReference>
<organism evidence="3 4">
    <name type="scientific">Streptococcus iners subsp. hyiners</name>
    <dbReference type="NCBI Taxonomy" id="3028083"/>
    <lineage>
        <taxon>Bacteria</taxon>
        <taxon>Bacillati</taxon>
        <taxon>Bacillota</taxon>
        <taxon>Bacilli</taxon>
        <taxon>Lactobacillales</taxon>
        <taxon>Streptococcaceae</taxon>
        <taxon>Streptococcus</taxon>
        <taxon>Streptococcus iners</taxon>
    </lineage>
</organism>
<accession>A0AA96VGI3</accession>
<dbReference type="InterPro" id="IPR048443">
    <property type="entry name" value="RqcP2_N"/>
</dbReference>
<keyword evidence="1" id="KW-0694">RNA-binding</keyword>
<dbReference type="EMBL" id="CP118734">
    <property type="protein sequence ID" value="WNY48613.1"/>
    <property type="molecule type" value="Genomic_DNA"/>
</dbReference>
<dbReference type="SMART" id="SM00363">
    <property type="entry name" value="S4"/>
    <property type="match status" value="1"/>
</dbReference>
<dbReference type="CDD" id="cd00165">
    <property type="entry name" value="S4"/>
    <property type="match status" value="1"/>
</dbReference>
<dbReference type="RefSeq" id="WP_248054047.1">
    <property type="nucleotide sequence ID" value="NZ_CP118734.1"/>
</dbReference>
<dbReference type="PROSITE" id="PS50889">
    <property type="entry name" value="S4"/>
    <property type="match status" value="1"/>
</dbReference>
<evidence type="ECO:0000256" key="1">
    <source>
        <dbReference type="PROSITE-ProRule" id="PRU00182"/>
    </source>
</evidence>
<dbReference type="SUPFAM" id="SSF55174">
    <property type="entry name" value="Alpha-L RNA-binding motif"/>
    <property type="match status" value="1"/>
</dbReference>
<sequence>MKSEKHILEHFAREEREFVEKVMDMCQQVEDTYSLRLTTFLNPRQDAIVHIIANHYQLEVFSSREYVQTEYSRLILAPSYYLLDSNDFNLMALEIDYSRKFHSLSHSQVLGTFLHQLGIRREYLGDITVTDEQLLVFIDKKFGELALQSISKIARVPVKMLEQDWKSISIKAKEESIMKEVLVSSLRLDKLVAVAFRLSRTTVDRLIEAGHVKLDYVQVEQGSKQVEVGQLISLRKHGRVLVKEFLGFSKQGKVKLKLEMINI</sequence>
<dbReference type="Gene3D" id="3.10.290.10">
    <property type="entry name" value="RNA-binding S4 domain"/>
    <property type="match status" value="1"/>
</dbReference>
<dbReference type="AlphaFoldDB" id="A0AA96VGI3"/>
<dbReference type="Proteomes" id="UP001301526">
    <property type="component" value="Chromosome"/>
</dbReference>
<gene>
    <name evidence="3" type="ORF">PW220_07740</name>
</gene>
<dbReference type="InterPro" id="IPR036986">
    <property type="entry name" value="S4_RNA-bd_sf"/>
</dbReference>
<feature type="domain" description="RNA-binding S4" evidence="2">
    <location>
        <begin position="186"/>
        <end position="247"/>
    </location>
</feature>
<evidence type="ECO:0000313" key="4">
    <source>
        <dbReference type="Proteomes" id="UP001301526"/>
    </source>
</evidence>
<reference evidence="3 4" key="1">
    <citation type="submission" date="2023-02" db="EMBL/GenBank/DDBJ databases">
        <title>Streptococcus sp. Genome Sequencing and Assembly.</title>
        <authorList>
            <person name="Shore S.M."/>
            <person name="Nicholson T.L."/>
        </authorList>
    </citation>
    <scope>NUCLEOTIDE SEQUENCE [LARGE SCALE GENOMIC DNA]</scope>
    <source>
        <strain evidence="3 4">29892</strain>
    </source>
</reference>
<dbReference type="InterPro" id="IPR012677">
    <property type="entry name" value="Nucleotide-bd_a/b_plait_sf"/>
</dbReference>
<dbReference type="GO" id="GO:0003723">
    <property type="term" value="F:RNA binding"/>
    <property type="evidence" value="ECO:0007669"/>
    <property type="project" value="UniProtKB-KW"/>
</dbReference>
<proteinExistence type="predicted"/>
<dbReference type="Pfam" id="PF01479">
    <property type="entry name" value="S4"/>
    <property type="match status" value="1"/>
</dbReference>
<name>A0AA96VGI3_9STRE</name>
<evidence type="ECO:0000259" key="2">
    <source>
        <dbReference type="SMART" id="SM00363"/>
    </source>
</evidence>
<dbReference type="Pfam" id="PF17774">
    <property type="entry name" value="YlmH_RBD"/>
    <property type="match status" value="1"/>
</dbReference>
<evidence type="ECO:0000313" key="3">
    <source>
        <dbReference type="EMBL" id="WNY48613.1"/>
    </source>
</evidence>
<dbReference type="Gene3D" id="3.30.70.330">
    <property type="match status" value="1"/>
</dbReference>
<protein>
    <submittedName>
        <fullName evidence="3">YlmH/Sll1252 family protein</fullName>
    </submittedName>
</protein>